<organism evidence="2 3">
    <name type="scientific">Cladosporium halotolerans</name>
    <dbReference type="NCBI Taxonomy" id="1052096"/>
    <lineage>
        <taxon>Eukaryota</taxon>
        <taxon>Fungi</taxon>
        <taxon>Dikarya</taxon>
        <taxon>Ascomycota</taxon>
        <taxon>Pezizomycotina</taxon>
        <taxon>Dothideomycetes</taxon>
        <taxon>Dothideomycetidae</taxon>
        <taxon>Cladosporiales</taxon>
        <taxon>Cladosporiaceae</taxon>
        <taxon>Cladosporium</taxon>
    </lineage>
</organism>
<dbReference type="PANTHER" id="PTHR35340:SF5">
    <property type="entry name" value="ASST-DOMAIN-CONTAINING PROTEIN"/>
    <property type="match status" value="1"/>
</dbReference>
<keyword evidence="3" id="KW-1185">Reference proteome</keyword>
<keyword evidence="1" id="KW-0812">Transmembrane</keyword>
<dbReference type="PANTHER" id="PTHR35340">
    <property type="entry name" value="PQQ ENZYME REPEAT PROTEIN-RELATED"/>
    <property type="match status" value="1"/>
</dbReference>
<comment type="caution">
    <text evidence="2">The sequence shown here is derived from an EMBL/GenBank/DDBJ whole genome shotgun (WGS) entry which is preliminary data.</text>
</comment>
<gene>
    <name evidence="2" type="ORF">WHR41_06900</name>
</gene>
<dbReference type="EMBL" id="JAAQHG020000024">
    <property type="protein sequence ID" value="KAL1584683.1"/>
    <property type="molecule type" value="Genomic_DNA"/>
</dbReference>
<accession>A0AB34KIU5</accession>
<dbReference type="AlphaFoldDB" id="A0AB34KIU5"/>
<dbReference type="InterPro" id="IPR011041">
    <property type="entry name" value="Quinoprot_gluc/sorb_DH_b-prop"/>
</dbReference>
<dbReference type="Pfam" id="PF14269">
    <property type="entry name" value="Arylsulfotran_2"/>
    <property type="match status" value="1"/>
</dbReference>
<evidence type="ECO:0000313" key="2">
    <source>
        <dbReference type="EMBL" id="KAL1584683.1"/>
    </source>
</evidence>
<protein>
    <recommendedName>
        <fullName evidence="4">Arylsulfotransferase</fullName>
    </recommendedName>
</protein>
<dbReference type="GeneID" id="96008343"/>
<evidence type="ECO:0000313" key="3">
    <source>
        <dbReference type="Proteomes" id="UP000803884"/>
    </source>
</evidence>
<feature type="transmembrane region" description="Helical" evidence="1">
    <location>
        <begin position="537"/>
        <end position="558"/>
    </location>
</feature>
<evidence type="ECO:0008006" key="4">
    <source>
        <dbReference type="Google" id="ProtNLM"/>
    </source>
</evidence>
<dbReference type="Proteomes" id="UP000803884">
    <property type="component" value="Unassembled WGS sequence"/>
</dbReference>
<name>A0AB34KIU5_9PEZI</name>
<proteinExistence type="predicted"/>
<reference evidence="2 3" key="1">
    <citation type="journal article" date="2020" name="Microbiol. Resour. Announc.">
        <title>Draft Genome Sequence of a Cladosporium Species Isolated from the Mesophotic Ascidian Didemnum maculosum.</title>
        <authorList>
            <person name="Gioti A."/>
            <person name="Siaperas R."/>
            <person name="Nikolaivits E."/>
            <person name="Le Goff G."/>
            <person name="Ouazzani J."/>
            <person name="Kotoulas G."/>
            <person name="Topakas E."/>
        </authorList>
    </citation>
    <scope>NUCLEOTIDE SEQUENCE [LARGE SCALE GENOMIC DNA]</scope>
    <source>
        <strain evidence="2 3">TM138-S3</strain>
    </source>
</reference>
<dbReference type="SUPFAM" id="SSF50952">
    <property type="entry name" value="Soluble quinoprotein glucose dehydrogenase"/>
    <property type="match status" value="1"/>
</dbReference>
<keyword evidence="1" id="KW-1133">Transmembrane helix</keyword>
<dbReference type="InterPro" id="IPR039535">
    <property type="entry name" value="ASST-like"/>
</dbReference>
<keyword evidence="1" id="KW-0472">Membrane</keyword>
<dbReference type="InterPro" id="IPR053143">
    <property type="entry name" value="Arylsulfate_ST"/>
</dbReference>
<evidence type="ECO:0000256" key="1">
    <source>
        <dbReference type="SAM" id="Phobius"/>
    </source>
</evidence>
<sequence length="588" mass="65081">MLASRPKTRIALIFLAGVAALSLLLLIVHQTVLPILAWFIPTLEVPFYDLAVYGAYPEQEYVSFDIPSSQPNLVKWDEQCDSGNVFVTLNGPSIAHPGPSIYDARGGLVWTTEEYGTVLNMRLQWYKGEKYLTFWAGQKAGTMGQGQYYMLDSAYNVFKKIDAVGDTLHGDLHEFKLTDEGTALITVYTAKQADLTDMGHWRGKDGWVVESMFQEIDLETNELLFEWSASDHFPPAETYMTNPFAGYKQSAPFDSFHINSVDKEPVSGNYLISSRHTHTISLVDGKSGSVLWQLGGLHNSFRDLSDGLATDFSWQHDARWLSLPSSPGGEEGIYTISFFANGMAGALHVDATHSTARIVRLDTNAMTAELLQSFASYQHALSSSQGSVEILPSGNVFVGWGSSAAWSEFAADGTLLCEAHLAASKSFAWERVKSYRVFKTSEWVGKPGWAPSARLKGGKVFVSWNGATKVRSWELQGRKSPDSEWTAVDEVEKTGFEDAFALPKGESWAEYRVVAQDKDKKVLGTSEPAERVAGGSWSWKLFVFAIVVSGLAAVAWGARTYLRKRRGWQAGLFAWQRDGAARGRYSQL</sequence>
<dbReference type="RefSeq" id="XP_069227789.1">
    <property type="nucleotide sequence ID" value="XM_069375505.1"/>
</dbReference>